<dbReference type="SMART" id="SM00899">
    <property type="entry name" value="FeoA"/>
    <property type="match status" value="1"/>
</dbReference>
<proteinExistence type="predicted"/>
<evidence type="ECO:0000313" key="4">
    <source>
        <dbReference type="Proteomes" id="UP000789803"/>
    </source>
</evidence>
<name>A0ABM8Q7Q4_9BACT</name>
<dbReference type="InterPro" id="IPR007167">
    <property type="entry name" value="Fe-transptr_FeoA-like"/>
</dbReference>
<keyword evidence="4" id="KW-1185">Reference proteome</keyword>
<dbReference type="SUPFAM" id="SSF50037">
    <property type="entry name" value="C-terminal domain of transcriptional repressors"/>
    <property type="match status" value="1"/>
</dbReference>
<evidence type="ECO:0000313" key="3">
    <source>
        <dbReference type="EMBL" id="CAD7289016.1"/>
    </source>
</evidence>
<dbReference type="InterPro" id="IPR052713">
    <property type="entry name" value="FeoA"/>
</dbReference>
<dbReference type="RefSeq" id="WP_229933090.1">
    <property type="nucleotide sequence ID" value="NZ_CAJHOF010000011.1"/>
</dbReference>
<dbReference type="Gene3D" id="2.30.30.90">
    <property type="match status" value="1"/>
</dbReference>
<dbReference type="PANTHER" id="PTHR42954">
    <property type="entry name" value="FE(2+) TRANSPORT PROTEIN A"/>
    <property type="match status" value="1"/>
</dbReference>
<dbReference type="Pfam" id="PF04023">
    <property type="entry name" value="FeoA"/>
    <property type="match status" value="1"/>
</dbReference>
<gene>
    <name evidence="3" type="ORF">LMG7974_01299</name>
</gene>
<dbReference type="InterPro" id="IPR038157">
    <property type="entry name" value="FeoA_core_dom"/>
</dbReference>
<organism evidence="3 4">
    <name type="scientific">Campylobacter majalis</name>
    <dbReference type="NCBI Taxonomy" id="2790656"/>
    <lineage>
        <taxon>Bacteria</taxon>
        <taxon>Pseudomonadati</taxon>
        <taxon>Campylobacterota</taxon>
        <taxon>Epsilonproteobacteria</taxon>
        <taxon>Campylobacterales</taxon>
        <taxon>Campylobacteraceae</taxon>
        <taxon>Campylobacter</taxon>
    </lineage>
</organism>
<dbReference type="Proteomes" id="UP000789803">
    <property type="component" value="Unassembled WGS sequence"/>
</dbReference>
<comment type="caution">
    <text evidence="3">The sequence shown here is derived from an EMBL/GenBank/DDBJ whole genome shotgun (WGS) entry which is preliminary data.</text>
</comment>
<evidence type="ECO:0000256" key="1">
    <source>
        <dbReference type="ARBA" id="ARBA00023004"/>
    </source>
</evidence>
<dbReference type="PANTHER" id="PTHR42954:SF2">
    <property type="entry name" value="FE(2+) TRANSPORT PROTEIN A"/>
    <property type="match status" value="1"/>
</dbReference>
<dbReference type="InterPro" id="IPR008988">
    <property type="entry name" value="Transcriptional_repressor_C"/>
</dbReference>
<accession>A0ABM8Q7Q4</accession>
<feature type="domain" description="Ferrous iron transporter FeoA-like" evidence="2">
    <location>
        <begin position="1"/>
        <end position="73"/>
    </location>
</feature>
<keyword evidence="1" id="KW-0408">Iron</keyword>
<sequence>MKLSEIGEKQRCKITAILAKDKLLQKLLDMGFVIGAELEVVREAPLYDPMELKIHNYLITLRKSEAVLVKVEPCKS</sequence>
<protein>
    <recommendedName>
        <fullName evidence="2">Ferrous iron transporter FeoA-like domain-containing protein</fullName>
    </recommendedName>
</protein>
<reference evidence="3 4" key="1">
    <citation type="submission" date="2020-11" db="EMBL/GenBank/DDBJ databases">
        <authorList>
            <person name="Peeters C."/>
        </authorList>
    </citation>
    <scope>NUCLEOTIDE SEQUENCE [LARGE SCALE GENOMIC DNA]</scope>
    <source>
        <strain evidence="3 4">LMG 7974</strain>
    </source>
</reference>
<dbReference type="EMBL" id="CAJHOF010000011">
    <property type="protein sequence ID" value="CAD7289016.1"/>
    <property type="molecule type" value="Genomic_DNA"/>
</dbReference>
<evidence type="ECO:0000259" key="2">
    <source>
        <dbReference type="SMART" id="SM00899"/>
    </source>
</evidence>